<keyword evidence="3" id="KW-1185">Reference proteome</keyword>
<proteinExistence type="predicted"/>
<dbReference type="Proteomes" id="UP000053557">
    <property type="component" value="Unassembled WGS sequence"/>
</dbReference>
<feature type="transmembrane region" description="Helical" evidence="1">
    <location>
        <begin position="6"/>
        <end position="23"/>
    </location>
</feature>
<evidence type="ECO:0000313" key="2">
    <source>
        <dbReference type="EMBL" id="KUO95713.1"/>
    </source>
</evidence>
<evidence type="ECO:0000313" key="3">
    <source>
        <dbReference type="Proteomes" id="UP000053557"/>
    </source>
</evidence>
<sequence>MIDGLIIYGLAFYGAVLLIWQLVHRLNHRVEGCHAQVIVVVEQAHVWVEWFIRTLSLQCFALGRNASEVVLIDLDGMGETTQIIERMQSSFPFITYVPSSRNRRWSDILSILETAKQTQALLLEVHTKEEIQQAVQMISRVVK</sequence>
<keyword evidence="1" id="KW-1133">Transmembrane helix</keyword>
<keyword evidence="1" id="KW-0812">Transmembrane</keyword>
<comment type="caution">
    <text evidence="2">The sequence shown here is derived from an EMBL/GenBank/DDBJ whole genome shotgun (WGS) entry which is preliminary data.</text>
</comment>
<organism evidence="2 3">
    <name type="scientific">Ferroacidibacillus organovorans</name>
    <dbReference type="NCBI Taxonomy" id="1765683"/>
    <lineage>
        <taxon>Bacteria</taxon>
        <taxon>Bacillati</taxon>
        <taxon>Bacillota</taxon>
        <taxon>Bacilli</taxon>
        <taxon>Bacillales</taxon>
        <taxon>Alicyclobacillaceae</taxon>
        <taxon>Ferroacidibacillus</taxon>
    </lineage>
</organism>
<dbReference type="OrthoDB" id="2990285at2"/>
<keyword evidence="1" id="KW-0472">Membrane</keyword>
<evidence type="ECO:0000256" key="1">
    <source>
        <dbReference type="SAM" id="Phobius"/>
    </source>
</evidence>
<name>A0A101XQJ7_9BACL</name>
<dbReference type="EMBL" id="LPVJ01000038">
    <property type="protein sequence ID" value="KUO95713.1"/>
    <property type="molecule type" value="Genomic_DNA"/>
</dbReference>
<protein>
    <submittedName>
        <fullName evidence="2">Uncharacterized protein</fullName>
    </submittedName>
</protein>
<accession>A0A101XQJ7</accession>
<dbReference type="AlphaFoldDB" id="A0A101XQJ7"/>
<gene>
    <name evidence="2" type="ORF">ATW55_13260</name>
</gene>
<dbReference type="RefSeq" id="WP_067716393.1">
    <property type="nucleotide sequence ID" value="NZ_LPVJ01000038.1"/>
</dbReference>
<reference evidence="2 3" key="1">
    <citation type="submission" date="2015-12" db="EMBL/GenBank/DDBJ databases">
        <title>Draft genome sequence of Acidibacillus ferrooxidans ITV001, isolated from a chalcopyrite acid mine drainage site in Brazil.</title>
        <authorList>
            <person name="Dall'Agnol H."/>
            <person name="Nancucheo I."/>
            <person name="Johnson B."/>
            <person name="Oliveira R."/>
            <person name="Leite L."/>
            <person name="Pylro V."/>
            <person name="Nunes G.L."/>
            <person name="Tzotzos G."/>
            <person name="Fernandes G.R."/>
            <person name="Dutra J."/>
            <person name="Orellana S.C."/>
            <person name="Oliveira G."/>
        </authorList>
    </citation>
    <scope>NUCLEOTIDE SEQUENCE [LARGE SCALE GENOMIC DNA]</scope>
    <source>
        <strain evidence="3">ITV01</strain>
    </source>
</reference>